<accession>A0A3M7PXI1</accession>
<feature type="non-terminal residue" evidence="1">
    <location>
        <position position="76"/>
    </location>
</feature>
<proteinExistence type="predicted"/>
<keyword evidence="2" id="KW-1185">Reference proteome</keyword>
<sequence>MITRTRLESGRFNQILDYFSTKNANFDMLNYWIITMICEARKQIALNYSAGRILKHKIIFLMRNKVCGTMLYENFE</sequence>
<protein>
    <submittedName>
        <fullName evidence="1">Uncharacterized protein</fullName>
    </submittedName>
</protein>
<evidence type="ECO:0000313" key="2">
    <source>
        <dbReference type="Proteomes" id="UP000276133"/>
    </source>
</evidence>
<dbReference type="EMBL" id="REGN01008335">
    <property type="protein sequence ID" value="RNA03827.1"/>
    <property type="molecule type" value="Genomic_DNA"/>
</dbReference>
<dbReference type="Proteomes" id="UP000276133">
    <property type="component" value="Unassembled WGS sequence"/>
</dbReference>
<evidence type="ECO:0000313" key="1">
    <source>
        <dbReference type="EMBL" id="RNA03827.1"/>
    </source>
</evidence>
<dbReference type="AlphaFoldDB" id="A0A3M7PXI1"/>
<gene>
    <name evidence="1" type="ORF">BpHYR1_032432</name>
</gene>
<organism evidence="1 2">
    <name type="scientific">Brachionus plicatilis</name>
    <name type="common">Marine rotifer</name>
    <name type="synonym">Brachionus muelleri</name>
    <dbReference type="NCBI Taxonomy" id="10195"/>
    <lineage>
        <taxon>Eukaryota</taxon>
        <taxon>Metazoa</taxon>
        <taxon>Spiralia</taxon>
        <taxon>Gnathifera</taxon>
        <taxon>Rotifera</taxon>
        <taxon>Eurotatoria</taxon>
        <taxon>Monogononta</taxon>
        <taxon>Pseudotrocha</taxon>
        <taxon>Ploima</taxon>
        <taxon>Brachionidae</taxon>
        <taxon>Brachionus</taxon>
    </lineage>
</organism>
<comment type="caution">
    <text evidence="1">The sequence shown here is derived from an EMBL/GenBank/DDBJ whole genome shotgun (WGS) entry which is preliminary data.</text>
</comment>
<name>A0A3M7PXI1_BRAPC</name>
<reference evidence="1 2" key="1">
    <citation type="journal article" date="2018" name="Sci. Rep.">
        <title>Genomic signatures of local adaptation to the degree of environmental predictability in rotifers.</title>
        <authorList>
            <person name="Franch-Gras L."/>
            <person name="Hahn C."/>
            <person name="Garcia-Roger E.M."/>
            <person name="Carmona M.J."/>
            <person name="Serra M."/>
            <person name="Gomez A."/>
        </authorList>
    </citation>
    <scope>NUCLEOTIDE SEQUENCE [LARGE SCALE GENOMIC DNA]</scope>
    <source>
        <strain evidence="1">HYR1</strain>
    </source>
</reference>